<feature type="transmembrane region" description="Helical" evidence="7">
    <location>
        <begin position="21"/>
        <end position="44"/>
    </location>
</feature>
<evidence type="ECO:0000259" key="9">
    <source>
        <dbReference type="Pfam" id="PF12704"/>
    </source>
</evidence>
<evidence type="ECO:0000256" key="1">
    <source>
        <dbReference type="ARBA" id="ARBA00004651"/>
    </source>
</evidence>
<evidence type="ECO:0000313" key="10">
    <source>
        <dbReference type="EMBL" id="ADV81275.1"/>
    </source>
</evidence>
<feature type="domain" description="ABC3 transporter permease C-terminal" evidence="8">
    <location>
        <begin position="722"/>
        <end position="835"/>
    </location>
</feature>
<dbReference type="InterPro" id="IPR017800">
    <property type="entry name" value="ADOP"/>
</dbReference>
<evidence type="ECO:0000259" key="8">
    <source>
        <dbReference type="Pfam" id="PF02687"/>
    </source>
</evidence>
<dbReference type="PANTHER" id="PTHR30572:SF4">
    <property type="entry name" value="ABC TRANSPORTER PERMEASE YTRF"/>
    <property type="match status" value="1"/>
</dbReference>
<dbReference type="KEGG" id="tsa:AciPR4_0440"/>
<feature type="transmembrane region" description="Helical" evidence="7">
    <location>
        <begin position="306"/>
        <end position="331"/>
    </location>
</feature>
<dbReference type="InterPro" id="IPR050250">
    <property type="entry name" value="Macrolide_Exporter_MacB"/>
</dbReference>
<comment type="similarity">
    <text evidence="6">Belongs to the ABC-4 integral membrane protein family.</text>
</comment>
<feature type="domain" description="ABC3 transporter permease C-terminal" evidence="8">
    <location>
        <begin position="312"/>
        <end position="430"/>
    </location>
</feature>
<feature type="transmembrane region" description="Helical" evidence="7">
    <location>
        <begin position="405"/>
        <end position="429"/>
    </location>
</feature>
<dbReference type="NCBIfam" id="TIGR03434">
    <property type="entry name" value="ADOP"/>
    <property type="match status" value="1"/>
</dbReference>
<evidence type="ECO:0000256" key="2">
    <source>
        <dbReference type="ARBA" id="ARBA00022475"/>
    </source>
</evidence>
<dbReference type="EMBL" id="CP002467">
    <property type="protein sequence ID" value="ADV81275.1"/>
    <property type="molecule type" value="Genomic_DNA"/>
</dbReference>
<keyword evidence="3 7" id="KW-0812">Transmembrane</keyword>
<proteinExistence type="inferred from homology"/>
<dbReference type="eggNOG" id="COG0577">
    <property type="taxonomic scope" value="Bacteria"/>
</dbReference>
<dbReference type="GO" id="GO:0022857">
    <property type="term" value="F:transmembrane transporter activity"/>
    <property type="evidence" value="ECO:0007669"/>
    <property type="project" value="TreeGrafter"/>
</dbReference>
<dbReference type="PANTHER" id="PTHR30572">
    <property type="entry name" value="MEMBRANE COMPONENT OF TRANSPORTER-RELATED"/>
    <property type="match status" value="1"/>
</dbReference>
<feature type="transmembrane region" description="Helical" evidence="7">
    <location>
        <begin position="715"/>
        <end position="742"/>
    </location>
</feature>
<feature type="transmembrane region" description="Helical" evidence="7">
    <location>
        <begin position="454"/>
        <end position="474"/>
    </location>
</feature>
<dbReference type="Proteomes" id="UP000006844">
    <property type="component" value="Chromosome"/>
</dbReference>
<keyword evidence="11" id="KW-1185">Reference proteome</keyword>
<gene>
    <name evidence="10" type="ordered locus">AciPR4_0440</name>
</gene>
<accession>E8V2E2</accession>
<dbReference type="RefSeq" id="WP_013567008.1">
    <property type="nucleotide sequence ID" value="NC_014963.1"/>
</dbReference>
<feature type="transmembrane region" description="Helical" evidence="7">
    <location>
        <begin position="763"/>
        <end position="787"/>
    </location>
</feature>
<dbReference type="Pfam" id="PF12704">
    <property type="entry name" value="MacB_PCD"/>
    <property type="match status" value="2"/>
</dbReference>
<dbReference type="AlphaFoldDB" id="E8V2E2"/>
<reference evidence="10 11" key="1">
    <citation type="journal article" date="2012" name="Stand. Genomic Sci.">
        <title>Complete genome sequence of Terriglobus saanensis type strain SP1PR4(T), an Acidobacteria from tundra soil.</title>
        <authorList>
            <person name="Rawat S.R."/>
            <person name="Mannisto M.K."/>
            <person name="Starovoytov V."/>
            <person name="Goodwin L."/>
            <person name="Nolan M."/>
            <person name="Hauser L."/>
            <person name="Land M."/>
            <person name="Davenport K.W."/>
            <person name="Woyke T."/>
            <person name="Haggblom M.M."/>
        </authorList>
    </citation>
    <scope>NUCLEOTIDE SEQUENCE</scope>
    <source>
        <strain evidence="11">ATCC BAA-1853 / DSM 23119 / SP1PR4</strain>
    </source>
</reference>
<feature type="domain" description="MacB-like periplasmic core" evidence="9">
    <location>
        <begin position="470"/>
        <end position="684"/>
    </location>
</feature>
<feature type="transmembrane region" description="Helical" evidence="7">
    <location>
        <begin position="352"/>
        <end position="378"/>
    </location>
</feature>
<evidence type="ECO:0000256" key="4">
    <source>
        <dbReference type="ARBA" id="ARBA00022989"/>
    </source>
</evidence>
<organism evidence="10 11">
    <name type="scientific">Terriglobus saanensis (strain ATCC BAA-1853 / DSM 23119 / SP1PR4)</name>
    <dbReference type="NCBI Taxonomy" id="401053"/>
    <lineage>
        <taxon>Bacteria</taxon>
        <taxon>Pseudomonadati</taxon>
        <taxon>Acidobacteriota</taxon>
        <taxon>Terriglobia</taxon>
        <taxon>Terriglobales</taxon>
        <taxon>Acidobacteriaceae</taxon>
        <taxon>Terriglobus</taxon>
    </lineage>
</organism>
<evidence type="ECO:0000256" key="7">
    <source>
        <dbReference type="SAM" id="Phobius"/>
    </source>
</evidence>
<dbReference type="InterPro" id="IPR003838">
    <property type="entry name" value="ABC3_permease_C"/>
</dbReference>
<dbReference type="InterPro" id="IPR025857">
    <property type="entry name" value="MacB_PCD"/>
</dbReference>
<evidence type="ECO:0000256" key="3">
    <source>
        <dbReference type="ARBA" id="ARBA00022692"/>
    </source>
</evidence>
<comment type="subcellular location">
    <subcellularLocation>
        <location evidence="1">Cell membrane</location>
        <topology evidence="1">Multi-pass membrane protein</topology>
    </subcellularLocation>
</comment>
<protein>
    <submittedName>
        <fullName evidence="10">Permease</fullName>
    </submittedName>
</protein>
<name>E8V2E2_TERSS</name>
<evidence type="ECO:0000313" key="11">
    <source>
        <dbReference type="Proteomes" id="UP000006844"/>
    </source>
</evidence>
<feature type="domain" description="MacB-like periplasmic core" evidence="9">
    <location>
        <begin position="25"/>
        <end position="255"/>
    </location>
</feature>
<dbReference type="HOGENOM" id="CLU_009433_0_0_0"/>
<sequence>MMQSFVQSLRYALRQLRRAPGFAATIVVTLALGIGANTAIFTLFDQVLLRMLPVQKPQELVRFEWSGSFSGSSNGFGGGKKNYFSYPMYKDLRDRSSAFAGMVAASRTNVGISWHDQAASEDAELVSGNYFDVLGLRPAVGRLLTSFDEGAKNSNPVVVLGYDYWKTHFNAAQDVVGQALLINGHPFTVLGVAPQGFHSAVDGYNPRVFLPVSMVEVAMPWMAPGDDLNSHKSIWLTVFARLRPGVTRQQAEASVGPLWYSLRAEELTAYKNGARFKEGFLNKSHLSVMDDSAGFMPQRAELRMPMLVLMGMVGVLAAMCAVNVATLLLLRAAGRVREFSLRYALGAAKSRIVGQLLVEGGLLGAMGCLAGLALSPVIARALVRLLMHAEEAIDSPYSAAVGGRALLFSLVLSYVVCLAFSVAPALQFLRPKLAEALRQNTGTASKNSQRFRKVAVGLQIALTILLMGGAGLFLRTLTNLRSQNIGLQVSHLMTLDVDPTLAGYDEANRPRVESGVLEAVRSVPGVQQAAGTTDPVIAGDSSHSSFAVQGHLETDEDDTMHFEDAWVTPDYFAALGQPLLAGRDFSPADAKDAPHVAIVNLTFAKRFFGSPQNALGRLMAEGSGNAVKYDLTIIGVVGDAFHHDMRDKVAEGVFRSYAQMPHPVGLQLYVRTAQTPEIVENAIRESIHRYDPKLVAEEIRTMEEQIDRNVSNERALALLAASFSALALLMTAVGLYGVLAFATAQRTREIGVRMALGSDRTAVVMLVLKEMALTAVIAIVAAVPAAIGLSKLVQSQLYGVVPGDPLTLAGCVVIATLMVLASAAIPARRAASVDPMLALRTE</sequence>
<dbReference type="GO" id="GO:0005886">
    <property type="term" value="C:plasma membrane"/>
    <property type="evidence" value="ECO:0007669"/>
    <property type="project" value="UniProtKB-SubCell"/>
</dbReference>
<keyword evidence="2" id="KW-1003">Cell membrane</keyword>
<dbReference type="Pfam" id="PF02687">
    <property type="entry name" value="FtsX"/>
    <property type="match status" value="2"/>
</dbReference>
<evidence type="ECO:0000256" key="5">
    <source>
        <dbReference type="ARBA" id="ARBA00023136"/>
    </source>
</evidence>
<keyword evidence="5 7" id="KW-0472">Membrane</keyword>
<feature type="transmembrane region" description="Helical" evidence="7">
    <location>
        <begin position="807"/>
        <end position="827"/>
    </location>
</feature>
<evidence type="ECO:0000256" key="6">
    <source>
        <dbReference type="ARBA" id="ARBA00038076"/>
    </source>
</evidence>
<dbReference type="STRING" id="401053.AciPR4_0440"/>
<keyword evidence="4 7" id="KW-1133">Transmembrane helix</keyword>